<sequence length="310" mass="34449">MYKDAASEIELRVKGALDPKIVHSISARPKDPLELFRKQRRKGYLDPWLDCPDLVGARVIVPEASLKSVVTDTLNAQEGLSVVVEDQTLDADPEVLHYRGLHLHITYKDLTNADGIPIRCEVQVRTIAEHAWSETVHKYVYKSPIDLPADARRVFSRLLVLVELFDEELTKGAGMVSSLESYQCLQLSRHLERKLQDFAAVPSDIGLSVENIVALATAGSGTIESFQQDTDSYIEEHRSELHGIMSAYGPSASGFDIASRWILTQGEALLLLALLDKDEYALSAQLRDSDLYHVVEQLALISGHSGFVIE</sequence>
<feature type="domain" description="RelA/SpoT" evidence="1">
    <location>
        <begin position="27"/>
        <end position="147"/>
    </location>
</feature>
<reference evidence="2 3" key="1">
    <citation type="submission" date="2016-10" db="EMBL/GenBank/DDBJ databases">
        <authorList>
            <person name="de Groot N.N."/>
        </authorList>
    </citation>
    <scope>NUCLEOTIDE SEQUENCE [LARGE SCALE GENOMIC DNA]</scope>
    <source>
        <strain evidence="2 3">CGMCC 4.3491</strain>
    </source>
</reference>
<dbReference type="CDD" id="cd05399">
    <property type="entry name" value="NT_Rel-Spo_like"/>
    <property type="match status" value="1"/>
</dbReference>
<dbReference type="SUPFAM" id="SSF81301">
    <property type="entry name" value="Nucleotidyltransferase"/>
    <property type="match status" value="1"/>
</dbReference>
<dbReference type="Gene3D" id="3.30.460.10">
    <property type="entry name" value="Beta Polymerase, domain 2"/>
    <property type="match status" value="1"/>
</dbReference>
<dbReference type="InterPro" id="IPR007685">
    <property type="entry name" value="RelA_SpoT"/>
</dbReference>
<dbReference type="SMART" id="SM00954">
    <property type="entry name" value="RelA_SpoT"/>
    <property type="match status" value="1"/>
</dbReference>
<organism evidence="2 3">
    <name type="scientific">Herbiconiux ginsengi</name>
    <dbReference type="NCBI Taxonomy" id="381665"/>
    <lineage>
        <taxon>Bacteria</taxon>
        <taxon>Bacillati</taxon>
        <taxon>Actinomycetota</taxon>
        <taxon>Actinomycetes</taxon>
        <taxon>Micrococcales</taxon>
        <taxon>Microbacteriaceae</taxon>
        <taxon>Herbiconiux</taxon>
    </lineage>
</organism>
<dbReference type="GO" id="GO:0015969">
    <property type="term" value="P:guanosine tetraphosphate metabolic process"/>
    <property type="evidence" value="ECO:0007669"/>
    <property type="project" value="InterPro"/>
</dbReference>
<dbReference type="Proteomes" id="UP000198891">
    <property type="component" value="Unassembled WGS sequence"/>
</dbReference>
<evidence type="ECO:0000313" key="2">
    <source>
        <dbReference type="EMBL" id="SDZ16175.1"/>
    </source>
</evidence>
<dbReference type="AlphaFoldDB" id="A0A1H3QT40"/>
<gene>
    <name evidence="2" type="ORF">SAMN05216554_2709</name>
</gene>
<dbReference type="PANTHER" id="PTHR41773:SF1">
    <property type="entry name" value="RELA_SPOT DOMAIN-CONTAINING PROTEIN"/>
    <property type="match status" value="1"/>
</dbReference>
<keyword evidence="3" id="KW-1185">Reference proteome</keyword>
<dbReference type="EMBL" id="FNPZ01000002">
    <property type="protein sequence ID" value="SDZ16175.1"/>
    <property type="molecule type" value="Genomic_DNA"/>
</dbReference>
<evidence type="ECO:0000259" key="1">
    <source>
        <dbReference type="SMART" id="SM00954"/>
    </source>
</evidence>
<dbReference type="STRING" id="381665.SAMN05216554_2709"/>
<accession>A0A1H3QT40</accession>
<name>A0A1H3QT40_9MICO</name>
<dbReference type="PANTHER" id="PTHR41773">
    <property type="entry name" value="GTP PYROPHOSPHATASE-RELATED"/>
    <property type="match status" value="1"/>
</dbReference>
<dbReference type="InterPro" id="IPR043519">
    <property type="entry name" value="NT_sf"/>
</dbReference>
<dbReference type="Pfam" id="PF04607">
    <property type="entry name" value="RelA_SpoT"/>
    <property type="match status" value="1"/>
</dbReference>
<proteinExistence type="predicted"/>
<protein>
    <submittedName>
        <fullName evidence="2">PpGpp synthetase catalytic domain-containing protein (RelA/SpoT-type nucleotidyltranferase)</fullName>
    </submittedName>
</protein>
<dbReference type="RefSeq" id="WP_175494240.1">
    <property type="nucleotide sequence ID" value="NZ_FNPZ01000002.1"/>
</dbReference>
<evidence type="ECO:0000313" key="3">
    <source>
        <dbReference type="Proteomes" id="UP000198891"/>
    </source>
</evidence>